<dbReference type="PANTHER" id="PTHR24379:SF121">
    <property type="entry name" value="C2H2-TYPE DOMAIN-CONTAINING PROTEIN"/>
    <property type="match status" value="1"/>
</dbReference>
<evidence type="ECO:0000259" key="7">
    <source>
        <dbReference type="PROSITE" id="PS50157"/>
    </source>
</evidence>
<organism evidence="8 9">
    <name type="scientific">Sitophilus oryzae</name>
    <name type="common">Rice weevil</name>
    <name type="synonym">Curculio oryzae</name>
    <dbReference type="NCBI Taxonomy" id="7048"/>
    <lineage>
        <taxon>Eukaryota</taxon>
        <taxon>Metazoa</taxon>
        <taxon>Ecdysozoa</taxon>
        <taxon>Arthropoda</taxon>
        <taxon>Hexapoda</taxon>
        <taxon>Insecta</taxon>
        <taxon>Pterygota</taxon>
        <taxon>Neoptera</taxon>
        <taxon>Endopterygota</taxon>
        <taxon>Coleoptera</taxon>
        <taxon>Polyphaga</taxon>
        <taxon>Cucujiformia</taxon>
        <taxon>Curculionidae</taxon>
        <taxon>Dryophthorinae</taxon>
        <taxon>Sitophilus</taxon>
    </lineage>
</organism>
<name>A0A6J2Y6S7_SITOR</name>
<keyword evidence="8" id="KW-1185">Reference proteome</keyword>
<dbReference type="RefSeq" id="XP_030759548.1">
    <property type="nucleotide sequence ID" value="XM_030903688.1"/>
</dbReference>
<reference evidence="9" key="1">
    <citation type="submission" date="2025-08" db="UniProtKB">
        <authorList>
            <consortium name="RefSeq"/>
        </authorList>
    </citation>
    <scope>IDENTIFICATION</scope>
    <source>
        <tissue evidence="9">Gonads</tissue>
    </source>
</reference>
<dbReference type="SMART" id="SM00355">
    <property type="entry name" value="ZnF_C2H2"/>
    <property type="match status" value="13"/>
</dbReference>
<evidence type="ECO:0000256" key="3">
    <source>
        <dbReference type="ARBA" id="ARBA00022771"/>
    </source>
</evidence>
<dbReference type="PROSITE" id="PS00028">
    <property type="entry name" value="ZINC_FINGER_C2H2_1"/>
    <property type="match status" value="4"/>
</dbReference>
<evidence type="ECO:0000256" key="5">
    <source>
        <dbReference type="PROSITE-ProRule" id="PRU00042"/>
    </source>
</evidence>
<evidence type="ECO:0000256" key="6">
    <source>
        <dbReference type="SAM" id="MobiDB-lite"/>
    </source>
</evidence>
<dbReference type="InterPro" id="IPR013087">
    <property type="entry name" value="Znf_C2H2_type"/>
</dbReference>
<evidence type="ECO:0000256" key="2">
    <source>
        <dbReference type="ARBA" id="ARBA00022737"/>
    </source>
</evidence>
<proteinExistence type="predicted"/>
<protein>
    <submittedName>
        <fullName evidence="9">Zinc finger protein 521-like isoform X1</fullName>
    </submittedName>
</protein>
<dbReference type="GeneID" id="115884965"/>
<dbReference type="OrthoDB" id="8922241at2759"/>
<dbReference type="Proteomes" id="UP000504635">
    <property type="component" value="Unplaced"/>
</dbReference>
<dbReference type="PROSITE" id="PS50157">
    <property type="entry name" value="ZINC_FINGER_C2H2_2"/>
    <property type="match status" value="2"/>
</dbReference>
<feature type="region of interest" description="Disordered" evidence="6">
    <location>
        <begin position="503"/>
        <end position="626"/>
    </location>
</feature>
<dbReference type="KEGG" id="soy:115884965"/>
<feature type="compositionally biased region" description="Polar residues" evidence="6">
    <location>
        <begin position="569"/>
        <end position="579"/>
    </location>
</feature>
<keyword evidence="2" id="KW-0677">Repeat</keyword>
<dbReference type="Gene3D" id="3.30.160.60">
    <property type="entry name" value="Classic Zinc Finger"/>
    <property type="match status" value="4"/>
</dbReference>
<feature type="domain" description="C2H2-type" evidence="7">
    <location>
        <begin position="134"/>
        <end position="161"/>
    </location>
</feature>
<accession>A0A6J2Y6S7</accession>
<dbReference type="AlphaFoldDB" id="A0A6J2Y6S7"/>
<dbReference type="GO" id="GO:0008270">
    <property type="term" value="F:zinc ion binding"/>
    <property type="evidence" value="ECO:0007669"/>
    <property type="project" value="UniProtKB-KW"/>
</dbReference>
<keyword evidence="3 5" id="KW-0863">Zinc-finger</keyword>
<evidence type="ECO:0000313" key="8">
    <source>
        <dbReference type="Proteomes" id="UP000504635"/>
    </source>
</evidence>
<feature type="compositionally biased region" description="Low complexity" evidence="6">
    <location>
        <begin position="525"/>
        <end position="539"/>
    </location>
</feature>
<sequence length="839" mass="97513">MDNESDDTGSISVGEEVPYLSKVNRSGSEAPSYSKFVENQKTALVYVCKFCSYKVPTISLLKKHYLCCREKPAHTFMCYVCHQVYKNKRKLSEHINKEHKSKQLCCNNCLFETPFQKEFKAHFVNDQCPEKRVYSCSECTHCTASLDNILNHMTTHLLDKTHLYSPQVCVHCNTGFLSPKLQRHLLHHDTVVKKYCCEYCKFITEDLEDLKKHRKEEHCTEKIDMVKCSCCNQKFFSMHWLKDHIAKEHRTPFKVNISINSPTSKNEQTLLTCKLCSYSTQSALSLNRHSYTIHRVNLYKSEKLDTGPTQYHCCECKMKTSTFSQMITHFDRHYTEEGGSVKYEAIERLDFTKNPHYICDVCDLVIMDQCQLAYHKLAKHGINNELFKCKLSCTSCDYNFLTKKICFEHGKEHVKENNLSRVCFLQSYDEKETGSFTIDYCSQIVTVEIKIIQTGQTLKEDVERITFNGKLEVLSFLQDEYIEDIKRASNLGDMLKWNIPEDVDLDPSRTTYTPKTRSKRSLKQPVTSESSPSSVSKTKTPAKKRKRVGVNLTKSVKNQKRPQEDTTDMDSSFESVSQETAEKMKIEDLTPTKVTKSHKEDTINSYSSSEPVGKKTVKEEPESNQEDFDLEQGLFQYEAIEDDHEDLLETQTDVIESKEGFVECQLCRRVLPQTMKSLKPHTNRHSVALKNRLLEVFYGKYTENGFMPQCRVRAVFEPLKTGNSKVKASYFLCNLCGAKVHRRVYLKKHVNKHARERNGARRVSFVKYLHENPVEYVEMESELFQYEECERDEVKANEVQEGYRVEEAHATMNTLKCIFCDFACSDRDILKEHYNEHKI</sequence>
<feature type="compositionally biased region" description="Basic and acidic residues" evidence="6">
    <location>
        <begin position="612"/>
        <end position="621"/>
    </location>
</feature>
<gene>
    <name evidence="9" type="primary">LOC115884965</name>
</gene>
<evidence type="ECO:0000313" key="9">
    <source>
        <dbReference type="RefSeq" id="XP_030759548.1"/>
    </source>
</evidence>
<dbReference type="InParanoid" id="A0A6J2Y6S7"/>
<feature type="domain" description="C2H2-type" evidence="7">
    <location>
        <begin position="731"/>
        <end position="758"/>
    </location>
</feature>
<evidence type="ECO:0000256" key="4">
    <source>
        <dbReference type="ARBA" id="ARBA00022833"/>
    </source>
</evidence>
<keyword evidence="1" id="KW-0479">Metal-binding</keyword>
<keyword evidence="4" id="KW-0862">Zinc</keyword>
<feature type="compositionally biased region" description="Basic and acidic residues" evidence="6">
    <location>
        <begin position="580"/>
        <end position="590"/>
    </location>
</feature>
<evidence type="ECO:0000256" key="1">
    <source>
        <dbReference type="ARBA" id="ARBA00022723"/>
    </source>
</evidence>
<dbReference type="PANTHER" id="PTHR24379">
    <property type="entry name" value="KRAB AND ZINC FINGER DOMAIN-CONTAINING"/>
    <property type="match status" value="1"/>
</dbReference>